<feature type="domain" description="Alcohol dehydrogenase-like C-terminal" evidence="5">
    <location>
        <begin position="171"/>
        <end position="298"/>
    </location>
</feature>
<gene>
    <name evidence="7" type="ORF">HLI_20675</name>
</gene>
<dbReference type="Pfam" id="PF00107">
    <property type="entry name" value="ADH_zinc_N"/>
    <property type="match status" value="1"/>
</dbReference>
<dbReference type="OrthoDB" id="9770238at2"/>
<dbReference type="InterPro" id="IPR013149">
    <property type="entry name" value="ADH-like_C"/>
</dbReference>
<dbReference type="SUPFAM" id="SSF50129">
    <property type="entry name" value="GroES-like"/>
    <property type="match status" value="1"/>
</dbReference>
<evidence type="ECO:0000259" key="5">
    <source>
        <dbReference type="Pfam" id="PF00107"/>
    </source>
</evidence>
<protein>
    <submittedName>
        <fullName evidence="7">Alcohol dehydrogenase</fullName>
    </submittedName>
</protein>
<dbReference type="Gene3D" id="3.40.50.720">
    <property type="entry name" value="NAD(P)-binding Rossmann-like Domain"/>
    <property type="match status" value="1"/>
</dbReference>
<dbReference type="Proteomes" id="UP000287756">
    <property type="component" value="Chromosome"/>
</dbReference>
<comment type="similarity">
    <text evidence="4">Belongs to the zinc-containing alcohol dehydrogenase family.</text>
</comment>
<dbReference type="PANTHER" id="PTHR43401">
    <property type="entry name" value="L-THREONINE 3-DEHYDROGENASE"/>
    <property type="match status" value="1"/>
</dbReference>
<feature type="domain" description="Alcohol dehydrogenase-like N-terminal" evidence="6">
    <location>
        <begin position="24"/>
        <end position="133"/>
    </location>
</feature>
<organism evidence="7 8">
    <name type="scientific">Halobacillus litoralis</name>
    <dbReference type="NCBI Taxonomy" id="45668"/>
    <lineage>
        <taxon>Bacteria</taxon>
        <taxon>Bacillati</taxon>
        <taxon>Bacillota</taxon>
        <taxon>Bacilli</taxon>
        <taxon>Bacillales</taxon>
        <taxon>Bacillaceae</taxon>
        <taxon>Halobacillus</taxon>
    </lineage>
</organism>
<dbReference type="Pfam" id="PF08240">
    <property type="entry name" value="ADH_N"/>
    <property type="match status" value="1"/>
</dbReference>
<dbReference type="CDD" id="cd08261">
    <property type="entry name" value="Zn_ADH7"/>
    <property type="match status" value="1"/>
</dbReference>
<evidence type="ECO:0000256" key="4">
    <source>
        <dbReference type="RuleBase" id="RU361277"/>
    </source>
</evidence>
<evidence type="ECO:0000259" key="6">
    <source>
        <dbReference type="Pfam" id="PF08240"/>
    </source>
</evidence>
<proteinExistence type="inferred from homology"/>
<evidence type="ECO:0000256" key="2">
    <source>
        <dbReference type="ARBA" id="ARBA00022833"/>
    </source>
</evidence>
<dbReference type="Gene3D" id="3.90.180.10">
    <property type="entry name" value="Medium-chain alcohol dehydrogenases, catalytic domain"/>
    <property type="match status" value="1"/>
</dbReference>
<dbReference type="InterPro" id="IPR002328">
    <property type="entry name" value="ADH_Zn_CS"/>
</dbReference>
<dbReference type="KEGG" id="hli:HLI_20675"/>
<dbReference type="PROSITE" id="PS00059">
    <property type="entry name" value="ADH_ZINC"/>
    <property type="match status" value="1"/>
</dbReference>
<evidence type="ECO:0000256" key="1">
    <source>
        <dbReference type="ARBA" id="ARBA00022723"/>
    </source>
</evidence>
<keyword evidence="1 4" id="KW-0479">Metal-binding</keyword>
<evidence type="ECO:0000256" key="3">
    <source>
        <dbReference type="ARBA" id="ARBA00023002"/>
    </source>
</evidence>
<accession>A0A410MIA8</accession>
<name>A0A410MIA8_9BACI</name>
<keyword evidence="3" id="KW-0560">Oxidoreductase</keyword>
<dbReference type="GO" id="GO:0016491">
    <property type="term" value="F:oxidoreductase activity"/>
    <property type="evidence" value="ECO:0007669"/>
    <property type="project" value="UniProtKB-KW"/>
</dbReference>
<dbReference type="InterPro" id="IPR013154">
    <property type="entry name" value="ADH-like_N"/>
</dbReference>
<dbReference type="InterPro" id="IPR011032">
    <property type="entry name" value="GroES-like_sf"/>
</dbReference>
<evidence type="ECO:0000313" key="8">
    <source>
        <dbReference type="Proteomes" id="UP000287756"/>
    </source>
</evidence>
<keyword evidence="2 4" id="KW-0862">Zinc</keyword>
<dbReference type="GO" id="GO:0008270">
    <property type="term" value="F:zinc ion binding"/>
    <property type="evidence" value="ECO:0007669"/>
    <property type="project" value="InterPro"/>
</dbReference>
<comment type="cofactor">
    <cofactor evidence="4">
        <name>Zn(2+)</name>
        <dbReference type="ChEBI" id="CHEBI:29105"/>
    </cofactor>
</comment>
<dbReference type="SUPFAM" id="SSF51735">
    <property type="entry name" value="NAD(P)-binding Rossmann-fold domains"/>
    <property type="match status" value="1"/>
</dbReference>
<dbReference type="PANTHER" id="PTHR43401:SF3">
    <property type="entry name" value="L-GALACTONATE-5-DEHYDROGENASE"/>
    <property type="match status" value="1"/>
</dbReference>
<dbReference type="EMBL" id="CP026118">
    <property type="protein sequence ID" value="QAS54459.1"/>
    <property type="molecule type" value="Genomic_DNA"/>
</dbReference>
<dbReference type="RefSeq" id="WP_128526721.1">
    <property type="nucleotide sequence ID" value="NZ_CP026118.1"/>
</dbReference>
<reference evidence="7 8" key="1">
    <citation type="submission" date="2018-01" db="EMBL/GenBank/DDBJ databases">
        <title>The whole genome sequencing and assembly of Halobacillus litoralis ERB031 strain.</title>
        <authorList>
            <person name="Lee S.-J."/>
            <person name="Park M.-K."/>
            <person name="Kim J.-Y."/>
            <person name="Lee Y.-J."/>
            <person name="Yi H."/>
            <person name="Bahn Y.-S."/>
            <person name="Kim J.F."/>
            <person name="Lee D.-W."/>
        </authorList>
    </citation>
    <scope>NUCLEOTIDE SEQUENCE [LARGE SCALE GENOMIC DNA]</scope>
    <source>
        <strain evidence="7 8">ERB 031</strain>
    </source>
</reference>
<dbReference type="InterPro" id="IPR036291">
    <property type="entry name" value="NAD(P)-bd_dom_sf"/>
</dbReference>
<sequence length="335" mass="36396">MKSIVCIEPGNMSVANKRTPIEIGEDDVLLAIKRIGVCGTDIHAFKGNQPFFTYPRILGHEISGIVDKVGKGVGDINIGDTVVVIPYLHCGKCDACRYGKTNCCANMKVLGVHTDGGMEKYVTVPSSHVIPVNELTLDDAAIVEPLSIGAHAVRRAQIQSDDTVLVIGTGPIGLGVARFAKLQGAKTVVMDLNEERLNFCQKWAESDVAINGSENVLQHLLDTGDGSLPTVVFDATGNKHSMMESFNYVGHGGKLVLVGLVKDDISFFNPDFHSKELTLLGSRNATKQDFNYVINCLSNDMINSSYITNKIKFDDTVAYFKKGNFQTNKTLILLD</sequence>
<dbReference type="AlphaFoldDB" id="A0A410MIA8"/>
<evidence type="ECO:0000313" key="7">
    <source>
        <dbReference type="EMBL" id="QAS54459.1"/>
    </source>
</evidence>
<dbReference type="InterPro" id="IPR050129">
    <property type="entry name" value="Zn_alcohol_dh"/>
</dbReference>